<protein>
    <submittedName>
        <fullName evidence="1">Uncharacterized protein</fullName>
    </submittedName>
</protein>
<comment type="caution">
    <text evidence="1">The sequence shown here is derived from an EMBL/GenBank/DDBJ whole genome shotgun (WGS) entry which is preliminary data.</text>
</comment>
<reference evidence="1" key="1">
    <citation type="journal article" date="2014" name="Front. Microbiol.">
        <title>High frequency of phylogenetically diverse reductive dehalogenase-homologous genes in deep subseafloor sedimentary metagenomes.</title>
        <authorList>
            <person name="Kawai M."/>
            <person name="Futagami T."/>
            <person name="Toyoda A."/>
            <person name="Takaki Y."/>
            <person name="Nishi S."/>
            <person name="Hori S."/>
            <person name="Arai W."/>
            <person name="Tsubouchi T."/>
            <person name="Morono Y."/>
            <person name="Uchiyama I."/>
            <person name="Ito T."/>
            <person name="Fujiyama A."/>
            <person name="Inagaki F."/>
            <person name="Takami H."/>
        </authorList>
    </citation>
    <scope>NUCLEOTIDE SEQUENCE</scope>
    <source>
        <strain evidence="1">Expedition CK06-06</strain>
    </source>
</reference>
<feature type="non-terminal residue" evidence="1">
    <location>
        <position position="151"/>
    </location>
</feature>
<accession>X0TL92</accession>
<dbReference type="EMBL" id="BARS01013158">
    <property type="protein sequence ID" value="GAF93989.1"/>
    <property type="molecule type" value="Genomic_DNA"/>
</dbReference>
<name>X0TL92_9ZZZZ</name>
<organism evidence="1">
    <name type="scientific">marine sediment metagenome</name>
    <dbReference type="NCBI Taxonomy" id="412755"/>
    <lineage>
        <taxon>unclassified sequences</taxon>
        <taxon>metagenomes</taxon>
        <taxon>ecological metagenomes</taxon>
    </lineage>
</organism>
<gene>
    <name evidence="1" type="ORF">S01H1_23024</name>
</gene>
<proteinExistence type="predicted"/>
<dbReference type="AlphaFoldDB" id="X0TL92"/>
<evidence type="ECO:0000313" key="1">
    <source>
        <dbReference type="EMBL" id="GAF93989.1"/>
    </source>
</evidence>
<sequence length="151" mass="16059">MAGMTDIVRDHFKISFTDPDKNGQMVATFSFVDMVALTKRVQAWCGKVLALMEAEGVPGLSIDAERALPLFLSDTAPEAAAVLLIAEARAAAPAAPAWQSANLVTHLRSYPAAPPDCDALSVGYTADLMQKAADAIDLRDKAVKAKGEFRP</sequence>